<dbReference type="InterPro" id="IPR013149">
    <property type="entry name" value="ADH-like_C"/>
</dbReference>
<reference evidence="4" key="1">
    <citation type="journal article" date="2022" name="Front. Microbiol.">
        <title>Mirubactin C rescues the lethal effect of cell wall biosynthesis mutations in Bacillus subtilis.</title>
        <authorList>
            <person name="Kepplinger B."/>
            <person name="Wen X."/>
            <person name="Tyler A.R."/>
            <person name="Kim B.Y."/>
            <person name="Brown J."/>
            <person name="Banks P."/>
            <person name="Dashti Y."/>
            <person name="Mackenzie E.S."/>
            <person name="Wills C."/>
            <person name="Kawai Y."/>
            <person name="Waldron K.J."/>
            <person name="Allenby N.E.E."/>
            <person name="Wu L.J."/>
            <person name="Hall M.J."/>
            <person name="Errington J."/>
        </authorList>
    </citation>
    <scope>NUCLEOTIDE SEQUENCE</scope>
    <source>
        <strain evidence="4">MDA8-470</strain>
    </source>
</reference>
<dbReference type="PANTHER" id="PTHR48106">
    <property type="entry name" value="QUINONE OXIDOREDUCTASE PIG3-RELATED"/>
    <property type="match status" value="1"/>
</dbReference>
<dbReference type="EMBL" id="CP098740">
    <property type="protein sequence ID" value="UZK52994.1"/>
    <property type="molecule type" value="Genomic_DNA"/>
</dbReference>
<dbReference type="Gene3D" id="3.40.50.720">
    <property type="entry name" value="NAD(P)-binding Rossmann-like Domain"/>
    <property type="match status" value="1"/>
</dbReference>
<evidence type="ECO:0000313" key="4">
    <source>
        <dbReference type="EMBL" id="UZK52994.1"/>
    </source>
</evidence>
<dbReference type="PANTHER" id="PTHR48106:SF13">
    <property type="entry name" value="QUINONE OXIDOREDUCTASE-RELATED"/>
    <property type="match status" value="1"/>
</dbReference>
<keyword evidence="5" id="KW-1185">Reference proteome</keyword>
<dbReference type="SMART" id="SM00829">
    <property type="entry name" value="PKS_ER"/>
    <property type="match status" value="1"/>
</dbReference>
<dbReference type="InterPro" id="IPR011032">
    <property type="entry name" value="GroES-like_sf"/>
</dbReference>
<evidence type="ECO:0000256" key="1">
    <source>
        <dbReference type="ARBA" id="ARBA00022857"/>
    </source>
</evidence>
<evidence type="ECO:0000256" key="2">
    <source>
        <dbReference type="ARBA" id="ARBA00023002"/>
    </source>
</evidence>
<sequence length="320" mass="33351">MHAIRITEHGGPEVMAWTELPDPVPAPGEALVRLGAAGVNFMDVGARKVGGPGWAAPTVLGAEGMGYVTALGEGVEGLAVGDRVAWYYHPGSYAELLAVPADRLVKVPDEVPDETAAAVMMQGLTANHFTTETYAVGPGDTAVVHAAAGGVGLMLTQMIKARGGRVIGLVSRPEKAAVAEEAGADHVLVSSGAGFEDRVRELTDGEGAHVVYDGGGTSTFRSSQLALRLHGVHAYYGPFMGVPSLSVTDLPSSILLSYPTVQDHVPTREALVARSEEVFAMVRAGQVSPRIGGRYALSDAARAHSDLESRRTTGKLLLIP</sequence>
<feature type="domain" description="Enoyl reductase (ER)" evidence="3">
    <location>
        <begin position="10"/>
        <end position="318"/>
    </location>
</feature>
<dbReference type="Pfam" id="PF08240">
    <property type="entry name" value="ADH_N"/>
    <property type="match status" value="1"/>
</dbReference>
<evidence type="ECO:0000259" key="3">
    <source>
        <dbReference type="SMART" id="SM00829"/>
    </source>
</evidence>
<dbReference type="InterPro" id="IPR047618">
    <property type="entry name" value="QOR-like"/>
</dbReference>
<dbReference type="Gene3D" id="3.90.180.10">
    <property type="entry name" value="Medium-chain alcohol dehydrogenases, catalytic domain"/>
    <property type="match status" value="1"/>
</dbReference>
<organism evidence="4 5">
    <name type="scientific">Streptomyces drozdowiczii</name>
    <dbReference type="NCBI Taxonomy" id="202862"/>
    <lineage>
        <taxon>Bacteria</taxon>
        <taxon>Bacillati</taxon>
        <taxon>Actinomycetota</taxon>
        <taxon>Actinomycetes</taxon>
        <taxon>Kitasatosporales</taxon>
        <taxon>Streptomycetaceae</taxon>
        <taxon>Streptomyces</taxon>
    </lineage>
</organism>
<dbReference type="Pfam" id="PF00107">
    <property type="entry name" value="ADH_zinc_N"/>
    <property type="match status" value="1"/>
</dbReference>
<name>A0ABY6PLZ1_9ACTN</name>
<dbReference type="RefSeq" id="WP_265538593.1">
    <property type="nucleotide sequence ID" value="NZ_CP098740.1"/>
</dbReference>
<gene>
    <name evidence="4" type="ORF">NEH16_01635</name>
</gene>
<dbReference type="SUPFAM" id="SSF50129">
    <property type="entry name" value="GroES-like"/>
    <property type="match status" value="1"/>
</dbReference>
<dbReference type="SUPFAM" id="SSF51735">
    <property type="entry name" value="NAD(P)-binding Rossmann-fold domains"/>
    <property type="match status" value="1"/>
</dbReference>
<dbReference type="Proteomes" id="UP001164963">
    <property type="component" value="Chromosome"/>
</dbReference>
<protein>
    <submittedName>
        <fullName evidence="4">Quinone oxidoreductase</fullName>
    </submittedName>
</protein>
<dbReference type="InterPro" id="IPR013154">
    <property type="entry name" value="ADH-like_N"/>
</dbReference>
<evidence type="ECO:0000313" key="5">
    <source>
        <dbReference type="Proteomes" id="UP001164963"/>
    </source>
</evidence>
<keyword evidence="1" id="KW-0521">NADP</keyword>
<proteinExistence type="predicted"/>
<dbReference type="InterPro" id="IPR020843">
    <property type="entry name" value="ER"/>
</dbReference>
<accession>A0ABY6PLZ1</accession>
<dbReference type="InterPro" id="IPR036291">
    <property type="entry name" value="NAD(P)-bd_dom_sf"/>
</dbReference>
<dbReference type="CDD" id="cd05286">
    <property type="entry name" value="QOR2"/>
    <property type="match status" value="1"/>
</dbReference>
<keyword evidence="2" id="KW-0560">Oxidoreductase</keyword>